<evidence type="ECO:0000313" key="6">
    <source>
        <dbReference type="EMBL" id="AIF26140.1"/>
    </source>
</evidence>
<dbReference type="GO" id="GO:0004553">
    <property type="term" value="F:hydrolase activity, hydrolyzing O-glycosyl compounds"/>
    <property type="evidence" value="ECO:0007669"/>
    <property type="project" value="InterPro"/>
</dbReference>
<name>A0A0B4N0H0_9BACT</name>
<protein>
    <submittedName>
        <fullName evidence="6">Putative cellulase</fullName>
    </submittedName>
</protein>
<organism evidence="6">
    <name type="scientific">uncultured bacterium Ad_143_A19</name>
    <dbReference type="NCBI Taxonomy" id="1489305"/>
    <lineage>
        <taxon>Bacteria</taxon>
        <taxon>environmental samples</taxon>
    </lineage>
</organism>
<evidence type="ECO:0000259" key="4">
    <source>
        <dbReference type="Pfam" id="PF00150"/>
    </source>
</evidence>
<dbReference type="EMBL" id="KJ631397">
    <property type="protein sequence ID" value="AIF26140.1"/>
    <property type="molecule type" value="Genomic_DNA"/>
</dbReference>
<dbReference type="Pfam" id="PF00150">
    <property type="entry name" value="Cellulase"/>
    <property type="match status" value="1"/>
</dbReference>
<feature type="signal peptide" evidence="3">
    <location>
        <begin position="1"/>
        <end position="17"/>
    </location>
</feature>
<feature type="domain" description="Secretion system C-terminal sorting" evidence="5">
    <location>
        <begin position="832"/>
        <end position="895"/>
    </location>
</feature>
<dbReference type="NCBIfam" id="TIGR04183">
    <property type="entry name" value="Por_Secre_tail"/>
    <property type="match status" value="1"/>
</dbReference>
<dbReference type="AlphaFoldDB" id="A0A0B4N0H0"/>
<dbReference type="Pfam" id="PF18962">
    <property type="entry name" value="Por_Secre_tail"/>
    <property type="match status" value="1"/>
</dbReference>
<evidence type="ECO:0000256" key="2">
    <source>
        <dbReference type="ARBA" id="ARBA00023295"/>
    </source>
</evidence>
<evidence type="ECO:0000259" key="5">
    <source>
        <dbReference type="Pfam" id="PF18962"/>
    </source>
</evidence>
<feature type="chain" id="PRO_5002108369" evidence="3">
    <location>
        <begin position="18"/>
        <end position="897"/>
    </location>
</feature>
<sequence>MKKILATMMLAAVSAMAISASRIGPVSTYGELKANGGKLSGTCPQYQNSAVQVKGMSLFWSSAADSATAFYTEKAVNLMVKDMGIEVIRFAMGVSNDFDKGRGYITGGEDLQKAYLKNVVNAAIDNDIYVIIDWHIESGNGYTSDAVKFFEYAAQQYGEYNNVIFEVWNEPKDGASMGTVASHANTVINAIRKYSDNLVLVGSPEWSSHPEQCATGGISDSKKNFACTLHFYADSHSASGDYSSRANQAMSNNVPVFASEWGTVNANGNGGANQSASQAWIDWMNQNKVSWANWSASGVNEGSAAFNKINIDAGLSYSASGSMVKGWMNKNASYKDCGLQNGNSSSASGYSQGVANGAKTDMIDDLEDNDRYAYTGGFWSAWTDAGEKGDHGVGGSSISNGKWENDFGKEVFDVLMASDGGKNTSKYMAGLKGIKLAQGTYEYAPYVDLGLNLTKDTSLFDMSACKSISYKFKGASHNFRVETSLIDNWNFHHVNKDASEDWKEVELTWDQFNQEDWGDNDKHFNLKDKGLNKVMRLAWEVKGVLNVPDAQNQPKYNYLYVDDVRCDGMSITAISNMDAPASSSSTVAKSSNSVVTSSSSVTPTSSSVIITDILVIDDVEDGDEVLNTTGTWYAYTDTSSGGLSSITNVYDPTLPGYVVVLPGTTDPTNGSANFVGLQGMVWGEGTYEYDPFVALGLNMNADTSLGVDLSNCPVLSYRYKGAAHQIKIQDGQVTDFAYHYRKLVDAADWTLVTFAQEEFKQPSWTQDPKVLNWANIKKIAWEVIGAKGYTDTYQPTYNYLYVDDLKCVDQVVSIPFAARAASGLKLGVQGSSLNISVAKSGNVKVQVFDLMGNLVKSVSESMTSGTHQVSLESLTRGNYVVRVMMGSAAKTARISIR</sequence>
<dbReference type="PANTHER" id="PTHR34142:SF1">
    <property type="entry name" value="GLYCOSIDE HYDROLASE FAMILY 5 DOMAIN-CONTAINING PROTEIN"/>
    <property type="match status" value="1"/>
</dbReference>
<proteinExistence type="predicted"/>
<accession>A0A0B4N0H0</accession>
<dbReference type="Gene3D" id="3.20.20.80">
    <property type="entry name" value="Glycosidases"/>
    <property type="match status" value="1"/>
</dbReference>
<dbReference type="InterPro" id="IPR001547">
    <property type="entry name" value="Glyco_hydro_5"/>
</dbReference>
<evidence type="ECO:0000256" key="3">
    <source>
        <dbReference type="SAM" id="SignalP"/>
    </source>
</evidence>
<dbReference type="GO" id="GO:0000272">
    <property type="term" value="P:polysaccharide catabolic process"/>
    <property type="evidence" value="ECO:0007669"/>
    <property type="project" value="InterPro"/>
</dbReference>
<feature type="domain" description="Glycoside hydrolase family 5" evidence="4">
    <location>
        <begin position="48"/>
        <end position="297"/>
    </location>
</feature>
<reference evidence="6" key="1">
    <citation type="submission" date="2014-03" db="EMBL/GenBank/DDBJ databases">
        <title>A sequence of cellulolytic fosmid clone of goat rumen metagenome.</title>
        <authorList>
            <person name="Lee K.-T."/>
            <person name="Kim J.-Y."/>
            <person name="Kim Y.-J."/>
            <person name="Ahn J.-H."/>
            <person name="Park M.-N."/>
            <person name="Kim J.-H."/>
            <person name="Kim T.-H."/>
        </authorList>
    </citation>
    <scope>NUCLEOTIDE SEQUENCE</scope>
</reference>
<keyword evidence="2" id="KW-0326">Glycosidase</keyword>
<dbReference type="SUPFAM" id="SSF51445">
    <property type="entry name" value="(Trans)glycosidases"/>
    <property type="match status" value="1"/>
</dbReference>
<dbReference type="InterPro" id="IPR017853">
    <property type="entry name" value="GH"/>
</dbReference>
<dbReference type="InterPro" id="IPR026444">
    <property type="entry name" value="Secre_tail"/>
</dbReference>
<evidence type="ECO:0000256" key="1">
    <source>
        <dbReference type="ARBA" id="ARBA00022801"/>
    </source>
</evidence>
<dbReference type="PANTHER" id="PTHR34142">
    <property type="entry name" value="ENDO-BETA-1,4-GLUCANASE A"/>
    <property type="match status" value="1"/>
</dbReference>
<keyword evidence="3" id="KW-0732">Signal</keyword>
<keyword evidence="1" id="KW-0378">Hydrolase</keyword>